<keyword evidence="3" id="KW-1185">Reference proteome</keyword>
<feature type="region of interest" description="Disordered" evidence="1">
    <location>
        <begin position="202"/>
        <end position="225"/>
    </location>
</feature>
<dbReference type="Proteomes" id="UP000719412">
    <property type="component" value="Unassembled WGS sequence"/>
</dbReference>
<evidence type="ECO:0000256" key="1">
    <source>
        <dbReference type="SAM" id="MobiDB-lite"/>
    </source>
</evidence>
<reference evidence="2" key="2">
    <citation type="submission" date="2021-08" db="EMBL/GenBank/DDBJ databases">
        <authorList>
            <person name="Eriksson T."/>
        </authorList>
    </citation>
    <scope>NUCLEOTIDE SEQUENCE</scope>
    <source>
        <strain evidence="2">Stoneville</strain>
        <tissue evidence="2">Whole head</tissue>
    </source>
</reference>
<gene>
    <name evidence="2" type="ORF">GEV33_005813</name>
</gene>
<dbReference type="AlphaFoldDB" id="A0A8J6HNV8"/>
<protein>
    <submittedName>
        <fullName evidence="2">Uncharacterized protein</fullName>
    </submittedName>
</protein>
<reference evidence="2" key="1">
    <citation type="journal article" date="2020" name="J Insects Food Feed">
        <title>The yellow mealworm (Tenebrio molitor) genome: a resource for the emerging insects as food and feed industry.</title>
        <authorList>
            <person name="Eriksson T."/>
            <person name="Andere A."/>
            <person name="Kelstrup H."/>
            <person name="Emery V."/>
            <person name="Picard C."/>
        </authorList>
    </citation>
    <scope>NUCLEOTIDE SEQUENCE</scope>
    <source>
        <strain evidence="2">Stoneville</strain>
        <tissue evidence="2">Whole head</tissue>
    </source>
</reference>
<organism evidence="2 3">
    <name type="scientific">Tenebrio molitor</name>
    <name type="common">Yellow mealworm beetle</name>
    <dbReference type="NCBI Taxonomy" id="7067"/>
    <lineage>
        <taxon>Eukaryota</taxon>
        <taxon>Metazoa</taxon>
        <taxon>Ecdysozoa</taxon>
        <taxon>Arthropoda</taxon>
        <taxon>Hexapoda</taxon>
        <taxon>Insecta</taxon>
        <taxon>Pterygota</taxon>
        <taxon>Neoptera</taxon>
        <taxon>Endopterygota</taxon>
        <taxon>Coleoptera</taxon>
        <taxon>Polyphaga</taxon>
        <taxon>Cucujiformia</taxon>
        <taxon>Tenebrionidae</taxon>
        <taxon>Tenebrio</taxon>
    </lineage>
</organism>
<proteinExistence type="predicted"/>
<comment type="caution">
    <text evidence="2">The sequence shown here is derived from an EMBL/GenBank/DDBJ whole genome shotgun (WGS) entry which is preliminary data.</text>
</comment>
<dbReference type="EMBL" id="JABDTM020020548">
    <property type="protein sequence ID" value="KAH0816978.1"/>
    <property type="molecule type" value="Genomic_DNA"/>
</dbReference>
<name>A0A8J6HNV8_TENMO</name>
<sequence length="266" mass="30064">MCRSAAFVLVGHRGSDRVEMVAIIRVQSHPADKPPICDDFIIRRAISGRSTSGYLYLPDVSTPSKNRKTARPMSVPAPSRRTEGNVFRAGHSRLLFGQATQQNFNDPNEIRRRTNSTVFPAARTVPRTKEVKNKQISLRRAATQLLEPKRLVSRRSRRRLKLTTDKPTTCTPQLRRRRFFAERAQSLSEVATTPRASMLCKPPRTPVGSPKQKQKKKSNVWGGGGRGWGHVMLTATWSSDWVGSEGRDEDLCDERFTILQLVVFVR</sequence>
<evidence type="ECO:0000313" key="3">
    <source>
        <dbReference type="Proteomes" id="UP000719412"/>
    </source>
</evidence>
<feature type="region of interest" description="Disordered" evidence="1">
    <location>
        <begin position="59"/>
        <end position="83"/>
    </location>
</feature>
<accession>A0A8J6HNV8</accession>
<evidence type="ECO:0000313" key="2">
    <source>
        <dbReference type="EMBL" id="KAH0816978.1"/>
    </source>
</evidence>